<name>A0A9P6ZMD6_9AGAM</name>
<dbReference type="AlphaFoldDB" id="A0A9P6ZMD6"/>
<dbReference type="Proteomes" id="UP000714275">
    <property type="component" value="Unassembled WGS sequence"/>
</dbReference>
<sequence length="185" mass="19324">MPMLIPLPSTTLSRSRLLLPPAPVYYSLYQEELAFTLCHAYARATCSVSIPAPIHLDWVPNITLSCISRGLGGSQFDTASLSLYRWSGAFTPSPSIVGPSVALIRGAVYSLYTPPSIVGRGRCLLPPSLYRWSGALSSTPSPSTPSPSTPSPSTPSPSTPSPSTPSPSTPSPSTPSPSTPSPSIV</sequence>
<proteinExistence type="predicted"/>
<accession>A0A9P6ZMD6</accession>
<evidence type="ECO:0000256" key="1">
    <source>
        <dbReference type="SAM" id="MobiDB-lite"/>
    </source>
</evidence>
<feature type="compositionally biased region" description="Pro residues" evidence="1">
    <location>
        <begin position="142"/>
        <end position="185"/>
    </location>
</feature>
<evidence type="ECO:0000313" key="3">
    <source>
        <dbReference type="Proteomes" id="UP000714275"/>
    </source>
</evidence>
<protein>
    <submittedName>
        <fullName evidence="2">Uncharacterized protein</fullName>
    </submittedName>
</protein>
<keyword evidence="3" id="KW-1185">Reference proteome</keyword>
<comment type="caution">
    <text evidence="2">The sequence shown here is derived from an EMBL/GenBank/DDBJ whole genome shotgun (WGS) entry which is preliminary data.</text>
</comment>
<evidence type="ECO:0000313" key="2">
    <source>
        <dbReference type="EMBL" id="KAG1771190.1"/>
    </source>
</evidence>
<dbReference type="EMBL" id="JABBWD010000060">
    <property type="protein sequence ID" value="KAG1771190.1"/>
    <property type="molecule type" value="Genomic_DNA"/>
</dbReference>
<organism evidence="2 3">
    <name type="scientific">Suillus placidus</name>
    <dbReference type="NCBI Taxonomy" id="48579"/>
    <lineage>
        <taxon>Eukaryota</taxon>
        <taxon>Fungi</taxon>
        <taxon>Dikarya</taxon>
        <taxon>Basidiomycota</taxon>
        <taxon>Agaricomycotina</taxon>
        <taxon>Agaricomycetes</taxon>
        <taxon>Agaricomycetidae</taxon>
        <taxon>Boletales</taxon>
        <taxon>Suillineae</taxon>
        <taxon>Suillaceae</taxon>
        <taxon>Suillus</taxon>
    </lineage>
</organism>
<feature type="region of interest" description="Disordered" evidence="1">
    <location>
        <begin position="136"/>
        <end position="185"/>
    </location>
</feature>
<dbReference type="OrthoDB" id="10252740at2759"/>
<gene>
    <name evidence="2" type="ORF">EV702DRAFT_1202075</name>
</gene>
<reference evidence="2" key="1">
    <citation type="journal article" date="2020" name="New Phytol.">
        <title>Comparative genomics reveals dynamic genome evolution in host specialist ectomycorrhizal fungi.</title>
        <authorList>
            <person name="Lofgren L.A."/>
            <person name="Nguyen N.H."/>
            <person name="Vilgalys R."/>
            <person name="Ruytinx J."/>
            <person name="Liao H.L."/>
            <person name="Branco S."/>
            <person name="Kuo A."/>
            <person name="LaButti K."/>
            <person name="Lipzen A."/>
            <person name="Andreopoulos W."/>
            <person name="Pangilinan J."/>
            <person name="Riley R."/>
            <person name="Hundley H."/>
            <person name="Na H."/>
            <person name="Barry K."/>
            <person name="Grigoriev I.V."/>
            <person name="Stajich J.E."/>
            <person name="Kennedy P.G."/>
        </authorList>
    </citation>
    <scope>NUCLEOTIDE SEQUENCE</scope>
    <source>
        <strain evidence="2">DOB743</strain>
    </source>
</reference>